<comment type="caution">
    <text evidence="3">The sequence shown here is derived from an EMBL/GenBank/DDBJ whole genome shotgun (WGS) entry which is preliminary data.</text>
</comment>
<accession>A0ABR4A981</accession>
<feature type="compositionally biased region" description="Basic and acidic residues" evidence="1">
    <location>
        <begin position="41"/>
        <end position="53"/>
    </location>
</feature>
<feature type="region of interest" description="Disordered" evidence="1">
    <location>
        <begin position="1"/>
        <end position="76"/>
    </location>
</feature>
<feature type="compositionally biased region" description="Polar residues" evidence="1">
    <location>
        <begin position="9"/>
        <end position="24"/>
    </location>
</feature>
<reference evidence="3 4" key="1">
    <citation type="submission" date="2024-09" db="EMBL/GenBank/DDBJ databases">
        <title>Rethinking Asexuality: The Enigmatic Case of Functional Sexual Genes in Lepraria (Stereocaulaceae).</title>
        <authorList>
            <person name="Doellman M."/>
            <person name="Sun Y."/>
            <person name="Barcenas-Pena A."/>
            <person name="Lumbsch H.T."/>
            <person name="Grewe F."/>
        </authorList>
    </citation>
    <scope>NUCLEOTIDE SEQUENCE [LARGE SCALE GENOMIC DNA]</scope>
    <source>
        <strain evidence="3 4">Mercado 3170</strain>
    </source>
</reference>
<evidence type="ECO:0000313" key="4">
    <source>
        <dbReference type="Proteomes" id="UP001590950"/>
    </source>
</evidence>
<feature type="compositionally biased region" description="Basic and acidic residues" evidence="1">
    <location>
        <begin position="505"/>
        <end position="529"/>
    </location>
</feature>
<dbReference type="PANTHER" id="PTHR21310">
    <property type="entry name" value="AMINOGLYCOSIDE PHOSPHOTRANSFERASE-RELATED-RELATED"/>
    <property type="match status" value="1"/>
</dbReference>
<evidence type="ECO:0000259" key="2">
    <source>
        <dbReference type="Pfam" id="PF01636"/>
    </source>
</evidence>
<keyword evidence="4" id="KW-1185">Reference proteome</keyword>
<gene>
    <name evidence="3" type="ORF">N7G274_005242</name>
</gene>
<sequence length="529" mass="59180">MPTGDNIDSRLQSSYAQANSTGTSDKGAIVMTADADITNAENDRESAKDHSKNDAASSKSSSIRPKSETSTIANDQTPFEEFSVQVRELCHVIWPSSSKERRTNGSGKRLLGVLRSKKAGRSKQQSPPRREFAIERMTGGTFNRVVGITMIGAGHSADTQMILRVPRMEWLSTPEREVAVLRYVRQHTSIPVAEVSAFDFSSNNPIQSPYVIQTRLPGVSLYTAAKQRELTTEHWCTVAREIGRTMLSLQNITNPTPGLIEACTNEDGSHSFSVCPFDIKSAYDVTWKQKVAEVTAEEKETALRNYEKSTLMFLATQFGRWRAVELRREPQGILYWDFMHRLMDAASQMDKVCCLGDDTNCLAHLDLAARNTMVDFPADGSFKVTGILDWDSAVFAPKFMSCAPPFWLWADEDNVEFDQNDESKANETPTKSHNQEIKCAFEETVGEDFLFYSYQPQFRLARRLFHIALTGNTGNMELASIESFLADWAAFYKAEVVDYVPSEASQDKEDRPEKDGLVKGVGGDEIKES</sequence>
<dbReference type="PANTHER" id="PTHR21310:SF56">
    <property type="entry name" value="AMINOGLYCOSIDE PHOSPHOTRANSFERASE DOMAIN-CONTAINING PROTEIN"/>
    <property type="match status" value="1"/>
</dbReference>
<dbReference type="EMBL" id="JBEFKJ010000015">
    <property type="protein sequence ID" value="KAL2042054.1"/>
    <property type="molecule type" value="Genomic_DNA"/>
</dbReference>
<protein>
    <recommendedName>
        <fullName evidence="2">Aminoglycoside phosphotransferase domain-containing protein</fullName>
    </recommendedName>
</protein>
<proteinExistence type="predicted"/>
<dbReference type="InterPro" id="IPR011009">
    <property type="entry name" value="Kinase-like_dom_sf"/>
</dbReference>
<evidence type="ECO:0000256" key="1">
    <source>
        <dbReference type="SAM" id="MobiDB-lite"/>
    </source>
</evidence>
<dbReference type="InterPro" id="IPR002575">
    <property type="entry name" value="Aminoglycoside_PTrfase"/>
</dbReference>
<feature type="region of interest" description="Disordered" evidence="1">
    <location>
        <begin position="502"/>
        <end position="529"/>
    </location>
</feature>
<organism evidence="3 4">
    <name type="scientific">Stereocaulon virgatum</name>
    <dbReference type="NCBI Taxonomy" id="373712"/>
    <lineage>
        <taxon>Eukaryota</taxon>
        <taxon>Fungi</taxon>
        <taxon>Dikarya</taxon>
        <taxon>Ascomycota</taxon>
        <taxon>Pezizomycotina</taxon>
        <taxon>Lecanoromycetes</taxon>
        <taxon>OSLEUM clade</taxon>
        <taxon>Lecanoromycetidae</taxon>
        <taxon>Lecanorales</taxon>
        <taxon>Lecanorineae</taxon>
        <taxon>Stereocaulaceae</taxon>
        <taxon>Stereocaulon</taxon>
    </lineage>
</organism>
<dbReference type="SUPFAM" id="SSF56112">
    <property type="entry name" value="Protein kinase-like (PK-like)"/>
    <property type="match status" value="1"/>
</dbReference>
<dbReference type="Pfam" id="PF01636">
    <property type="entry name" value="APH"/>
    <property type="match status" value="1"/>
</dbReference>
<feature type="region of interest" description="Disordered" evidence="1">
    <location>
        <begin position="97"/>
        <end position="129"/>
    </location>
</feature>
<name>A0ABR4A981_9LECA</name>
<dbReference type="Proteomes" id="UP001590950">
    <property type="component" value="Unassembled WGS sequence"/>
</dbReference>
<evidence type="ECO:0000313" key="3">
    <source>
        <dbReference type="EMBL" id="KAL2042054.1"/>
    </source>
</evidence>
<feature type="domain" description="Aminoglycoside phosphotransferase" evidence="2">
    <location>
        <begin position="159"/>
        <end position="397"/>
    </location>
</feature>
<dbReference type="InterPro" id="IPR051678">
    <property type="entry name" value="AGP_Transferase"/>
</dbReference>